<dbReference type="Proteomes" id="UP000694892">
    <property type="component" value="Unassembled WGS sequence"/>
</dbReference>
<dbReference type="AlphaFoldDB" id="A0A974BP72"/>
<evidence type="ECO:0000256" key="1">
    <source>
        <dbReference type="SAM" id="Phobius"/>
    </source>
</evidence>
<sequence length="68" mass="7553">MSLWARCLVRICVFLLHIRIFIAMLLIALIKPAVNDRSQVNTTTASPASEVNVSSPAQVKVVQRDLYA</sequence>
<dbReference type="EMBL" id="KV481554">
    <property type="protein sequence ID" value="OCT55599.1"/>
    <property type="molecule type" value="Genomic_DNA"/>
</dbReference>
<keyword evidence="1" id="KW-0472">Membrane</keyword>
<organism evidence="2">
    <name type="scientific">Xenopus laevis</name>
    <name type="common">African clawed frog</name>
    <dbReference type="NCBI Taxonomy" id="8355"/>
    <lineage>
        <taxon>Eukaryota</taxon>
        <taxon>Metazoa</taxon>
        <taxon>Chordata</taxon>
        <taxon>Craniata</taxon>
        <taxon>Vertebrata</taxon>
        <taxon>Euteleostomi</taxon>
        <taxon>Amphibia</taxon>
        <taxon>Batrachia</taxon>
        <taxon>Anura</taxon>
        <taxon>Pipoidea</taxon>
        <taxon>Pipidae</taxon>
        <taxon>Xenopodinae</taxon>
        <taxon>Xenopus</taxon>
        <taxon>Xenopus</taxon>
    </lineage>
</organism>
<gene>
    <name evidence="2" type="ORF">XELAEV_18000436mg</name>
</gene>
<feature type="transmembrane region" description="Helical" evidence="1">
    <location>
        <begin position="7"/>
        <end position="30"/>
    </location>
</feature>
<name>A0A974BP72_XENLA</name>
<reference evidence="2" key="1">
    <citation type="submission" date="2016-05" db="EMBL/GenBank/DDBJ databases">
        <title>WGS assembly of Xenopus laevis.</title>
        <authorList>
            <person name="Session A."/>
            <person name="Uno Y."/>
            <person name="Kwon T."/>
            <person name="Chapman J."/>
            <person name="Toyoda A."/>
            <person name="Takahashi S."/>
            <person name="Fukui A."/>
            <person name="Hikosaka A."/>
            <person name="Putnam N."/>
            <person name="Stites J."/>
            <person name="Van Heeringen S."/>
            <person name="Quigley I."/>
            <person name="Heinz S."/>
            <person name="Hellsten U."/>
            <person name="Lyons J."/>
            <person name="Suzuki A."/>
            <person name="Kondo M."/>
            <person name="Ogino H."/>
            <person name="Ochi H."/>
            <person name="Bogdanovic O."/>
            <person name="Lister R."/>
            <person name="Georgiou G."/>
            <person name="Paranjpe S."/>
            <person name="Van Kruijsbergen I."/>
            <person name="Mozaffari S."/>
            <person name="Shu S."/>
            <person name="Schmutz J."/>
            <person name="Jenkins J."/>
            <person name="Grimwood J."/>
            <person name="Carlson J."/>
            <person name="Mitros T."/>
            <person name="Simakov O."/>
            <person name="Heald R."/>
            <person name="Miller K."/>
            <person name="Haudenschild C."/>
            <person name="Kuroki Y."/>
            <person name="Tanaka T."/>
            <person name="Michiue T."/>
            <person name="Watanabe M."/>
            <person name="Kinoshita T."/>
            <person name="Ohta Y."/>
            <person name="Mawaribuchi S."/>
            <person name="Suzuki Y."/>
            <person name="Haramoto Y."/>
            <person name="Yamamoto T."/>
            <person name="Takagi C."/>
            <person name="Kitzman J."/>
            <person name="Shendure J."/>
            <person name="Nakayama T."/>
            <person name="Izutsu Y."/>
            <person name="Robert J."/>
            <person name="Dichmann D."/>
            <person name="Flajnik M."/>
            <person name="Houston D."/>
            <person name="Marcotte E."/>
            <person name="Wallingford J."/>
            <person name="Ito Y."/>
            <person name="Asashima M."/>
            <person name="Ueno N."/>
            <person name="Matsuda Y."/>
            <person name="Jan Veenstra G."/>
            <person name="Fujiyama A."/>
            <person name="Harland R."/>
            <person name="Taira M."/>
            <person name="Rokhsar D.S."/>
        </authorList>
    </citation>
    <scope>NUCLEOTIDE SEQUENCE</scope>
    <source>
        <strain evidence="2">J</strain>
        <tissue evidence="2">Blood</tissue>
    </source>
</reference>
<proteinExistence type="predicted"/>
<keyword evidence="1" id="KW-1133">Transmembrane helix</keyword>
<evidence type="ECO:0000313" key="2">
    <source>
        <dbReference type="EMBL" id="OCT55599.1"/>
    </source>
</evidence>
<keyword evidence="1" id="KW-0812">Transmembrane</keyword>
<protein>
    <submittedName>
        <fullName evidence="2">Uncharacterized protein</fullName>
    </submittedName>
</protein>
<accession>A0A974BP72</accession>